<dbReference type="EMBL" id="CP018096">
    <property type="protein sequence ID" value="APF39200.1"/>
    <property type="molecule type" value="Genomic_DNA"/>
</dbReference>
<dbReference type="KEGG" id="cdq:BOQ54_16895"/>
<evidence type="ECO:0000256" key="1">
    <source>
        <dbReference type="SAM" id="MobiDB-lite"/>
    </source>
</evidence>
<reference evidence="2 3" key="1">
    <citation type="submission" date="2016-11" db="EMBL/GenBank/DDBJ databases">
        <title>Complete genome sequence of the aerobically denitrifying bacterium Chelatococcus daeguensis TAD1.</title>
        <authorList>
            <person name="Yang Y."/>
            <person name="Huang S."/>
            <person name="Lin E."/>
        </authorList>
    </citation>
    <scope>NUCLEOTIDE SEQUENCE [LARGE SCALE GENOMIC DNA]</scope>
    <source>
        <strain evidence="2 3">TAD1</strain>
        <plasmid evidence="3">ptad1</plasmid>
    </source>
</reference>
<name>A0AAC9P0K5_9HYPH</name>
<organism evidence="2 3">
    <name type="scientific">Chelatococcus daeguensis</name>
    <dbReference type="NCBI Taxonomy" id="444444"/>
    <lineage>
        <taxon>Bacteria</taxon>
        <taxon>Pseudomonadati</taxon>
        <taxon>Pseudomonadota</taxon>
        <taxon>Alphaproteobacteria</taxon>
        <taxon>Hyphomicrobiales</taxon>
        <taxon>Chelatococcaceae</taxon>
        <taxon>Chelatococcus</taxon>
    </lineage>
</organism>
<geneLocation type="plasmid" evidence="3">
    <name>ptad1</name>
</geneLocation>
<protein>
    <submittedName>
        <fullName evidence="2">Uncharacterized protein</fullName>
    </submittedName>
</protein>
<evidence type="ECO:0000313" key="3">
    <source>
        <dbReference type="Proteomes" id="UP000182703"/>
    </source>
</evidence>
<evidence type="ECO:0000313" key="2">
    <source>
        <dbReference type="EMBL" id="APF39200.1"/>
    </source>
</evidence>
<dbReference type="RefSeq" id="WP_071924566.1">
    <property type="nucleotide sequence ID" value="NZ_CP018096.1"/>
</dbReference>
<keyword evidence="2" id="KW-0614">Plasmid</keyword>
<proteinExistence type="predicted"/>
<keyword evidence="3" id="KW-1185">Reference proteome</keyword>
<feature type="region of interest" description="Disordered" evidence="1">
    <location>
        <begin position="77"/>
        <end position="110"/>
    </location>
</feature>
<dbReference type="AlphaFoldDB" id="A0AAC9P0K5"/>
<dbReference type="Proteomes" id="UP000182703">
    <property type="component" value="Plasmid pTAD1"/>
</dbReference>
<accession>A0AAC9P0K5</accession>
<gene>
    <name evidence="2" type="ORF">BOQ54_16895</name>
</gene>
<sequence>MLRALVWGQEKVIGTVWAVLPSLQRVIPLASSIAARGHRGERHRCSPAAARAALEKATFQVKLAIFVVQGLSPAEAEQASRASGEDLPAVTAAAFEGRSQQPADAPKDES</sequence>